<gene>
    <name evidence="17" type="ORF">MVEN_02476400</name>
</gene>
<evidence type="ECO:0000256" key="14">
    <source>
        <dbReference type="RuleBase" id="RU367007"/>
    </source>
</evidence>
<evidence type="ECO:0000256" key="15">
    <source>
        <dbReference type="SAM" id="MobiDB-lite"/>
    </source>
</evidence>
<dbReference type="InterPro" id="IPR027005">
    <property type="entry name" value="PMT-like"/>
</dbReference>
<keyword evidence="5 14" id="KW-0328">Glycosyltransferase</keyword>
<feature type="transmembrane region" description="Helical" evidence="14">
    <location>
        <begin position="763"/>
        <end position="780"/>
    </location>
</feature>
<dbReference type="OrthoDB" id="292747at2759"/>
<evidence type="ECO:0000256" key="1">
    <source>
        <dbReference type="ARBA" id="ARBA00004477"/>
    </source>
</evidence>
<evidence type="ECO:0000313" key="17">
    <source>
        <dbReference type="EMBL" id="KAF7330380.1"/>
    </source>
</evidence>
<comment type="function">
    <text evidence="14">Transfers mannose from Dol-P-mannose to Ser or Thr residues on proteins.</text>
</comment>
<evidence type="ECO:0000256" key="4">
    <source>
        <dbReference type="ARBA" id="ARBA00012839"/>
    </source>
</evidence>
<keyword evidence="9 14" id="KW-0256">Endoplasmic reticulum</keyword>
<evidence type="ECO:0000313" key="18">
    <source>
        <dbReference type="Proteomes" id="UP000620124"/>
    </source>
</evidence>
<proteinExistence type="inferred from homology"/>
<comment type="subcellular location">
    <subcellularLocation>
        <location evidence="1 14">Endoplasmic reticulum membrane</location>
        <topology evidence="1 14">Multi-pass membrane protein</topology>
    </subcellularLocation>
</comment>
<feature type="domain" description="MIR" evidence="16">
    <location>
        <begin position="461"/>
        <end position="517"/>
    </location>
</feature>
<feature type="compositionally biased region" description="Basic and acidic residues" evidence="15">
    <location>
        <begin position="13"/>
        <end position="24"/>
    </location>
</feature>
<protein>
    <recommendedName>
        <fullName evidence="4 14">Dolichyl-phosphate-mannose--protein mannosyltransferase</fullName>
        <ecNumber evidence="4 14">2.4.1.109</ecNumber>
    </recommendedName>
</protein>
<feature type="transmembrane region" description="Helical" evidence="14">
    <location>
        <begin position="732"/>
        <end position="751"/>
    </location>
</feature>
<dbReference type="SUPFAM" id="SSF82109">
    <property type="entry name" value="MIR domain"/>
    <property type="match status" value="1"/>
</dbReference>
<dbReference type="InterPro" id="IPR003342">
    <property type="entry name" value="ArnT-like_N"/>
</dbReference>
<organism evidence="17 18">
    <name type="scientific">Mycena venus</name>
    <dbReference type="NCBI Taxonomy" id="2733690"/>
    <lineage>
        <taxon>Eukaryota</taxon>
        <taxon>Fungi</taxon>
        <taxon>Dikarya</taxon>
        <taxon>Basidiomycota</taxon>
        <taxon>Agaricomycotina</taxon>
        <taxon>Agaricomycetes</taxon>
        <taxon>Agaricomycetidae</taxon>
        <taxon>Agaricales</taxon>
        <taxon>Marasmiineae</taxon>
        <taxon>Mycenaceae</taxon>
        <taxon>Mycena</taxon>
    </lineage>
</organism>
<evidence type="ECO:0000256" key="2">
    <source>
        <dbReference type="ARBA" id="ARBA00004922"/>
    </source>
</evidence>
<dbReference type="EMBL" id="JACAZI010000033">
    <property type="protein sequence ID" value="KAF7330380.1"/>
    <property type="molecule type" value="Genomic_DNA"/>
</dbReference>
<dbReference type="PROSITE" id="PS50919">
    <property type="entry name" value="MIR"/>
    <property type="match status" value="3"/>
</dbReference>
<feature type="region of interest" description="Disordered" evidence="15">
    <location>
        <begin position="1"/>
        <end position="73"/>
    </location>
</feature>
<dbReference type="FunFam" id="2.80.10.50:FF:000012">
    <property type="entry name" value="Protein O-mannosyl-transferase 1"/>
    <property type="match status" value="1"/>
</dbReference>
<evidence type="ECO:0000256" key="6">
    <source>
        <dbReference type="ARBA" id="ARBA00022679"/>
    </source>
</evidence>
<name>A0A8H6WXF4_9AGAR</name>
<evidence type="ECO:0000256" key="7">
    <source>
        <dbReference type="ARBA" id="ARBA00022692"/>
    </source>
</evidence>
<keyword evidence="7 14" id="KW-0812">Transmembrane</keyword>
<keyword evidence="6 14" id="KW-0808">Transferase</keyword>
<feature type="transmembrane region" description="Helical" evidence="14">
    <location>
        <begin position="342"/>
        <end position="361"/>
    </location>
</feature>
<dbReference type="Pfam" id="PF02815">
    <property type="entry name" value="MIR"/>
    <property type="match status" value="1"/>
</dbReference>
<evidence type="ECO:0000256" key="9">
    <source>
        <dbReference type="ARBA" id="ARBA00022824"/>
    </source>
</evidence>
<dbReference type="EC" id="2.4.1.109" evidence="4 14"/>
<feature type="transmembrane region" description="Helical" evidence="14">
    <location>
        <begin position="231"/>
        <end position="249"/>
    </location>
</feature>
<dbReference type="CDD" id="cd23284">
    <property type="entry name" value="beta-trefoil_MIR_PMT2-like"/>
    <property type="match status" value="1"/>
</dbReference>
<reference evidence="17" key="1">
    <citation type="submission" date="2020-05" db="EMBL/GenBank/DDBJ databases">
        <title>Mycena genomes resolve the evolution of fungal bioluminescence.</title>
        <authorList>
            <person name="Tsai I.J."/>
        </authorList>
    </citation>
    <scope>NUCLEOTIDE SEQUENCE</scope>
    <source>
        <strain evidence="17">CCC161011</strain>
    </source>
</reference>
<dbReference type="SMART" id="SM00472">
    <property type="entry name" value="MIR"/>
    <property type="match status" value="3"/>
</dbReference>
<comment type="catalytic activity">
    <reaction evidence="13 14">
        <text>a di-trans,poly-cis-dolichyl beta-D-mannosyl phosphate + L-seryl-[protein] = 3-O-(alpha-D-mannosyl)-L-seryl-[protein] + a di-trans,poly-cis-dolichyl phosphate + H(+)</text>
        <dbReference type="Rhea" id="RHEA:17377"/>
        <dbReference type="Rhea" id="RHEA-COMP:9863"/>
        <dbReference type="Rhea" id="RHEA-COMP:13546"/>
        <dbReference type="Rhea" id="RHEA-COMP:19498"/>
        <dbReference type="Rhea" id="RHEA-COMP:19501"/>
        <dbReference type="ChEBI" id="CHEBI:15378"/>
        <dbReference type="ChEBI" id="CHEBI:29999"/>
        <dbReference type="ChEBI" id="CHEBI:57683"/>
        <dbReference type="ChEBI" id="CHEBI:58211"/>
        <dbReference type="ChEBI" id="CHEBI:137321"/>
        <dbReference type="EC" id="2.4.1.109"/>
    </reaction>
</comment>
<feature type="domain" description="MIR" evidence="16">
    <location>
        <begin position="528"/>
        <end position="586"/>
    </location>
</feature>
<dbReference type="PANTHER" id="PTHR10050:SF46">
    <property type="entry name" value="PROTEIN O-MANNOSYL-TRANSFERASE 2"/>
    <property type="match status" value="1"/>
</dbReference>
<dbReference type="UniPathway" id="UPA00378"/>
<evidence type="ECO:0000256" key="8">
    <source>
        <dbReference type="ARBA" id="ARBA00022737"/>
    </source>
</evidence>
<keyword evidence="11 14" id="KW-0472">Membrane</keyword>
<evidence type="ECO:0000256" key="11">
    <source>
        <dbReference type="ARBA" id="ARBA00023136"/>
    </source>
</evidence>
<feature type="transmembrane region" description="Helical" evidence="14">
    <location>
        <begin position="664"/>
        <end position="685"/>
    </location>
</feature>
<dbReference type="Pfam" id="PF16192">
    <property type="entry name" value="PMT_4TMC"/>
    <property type="match status" value="1"/>
</dbReference>
<comment type="pathway">
    <text evidence="2 14">Protein modification; protein glycosylation.</text>
</comment>
<evidence type="ECO:0000259" key="16">
    <source>
        <dbReference type="PROSITE" id="PS50919"/>
    </source>
</evidence>
<evidence type="ECO:0000256" key="13">
    <source>
        <dbReference type="ARBA" id="ARBA00045102"/>
    </source>
</evidence>
<evidence type="ECO:0000256" key="12">
    <source>
        <dbReference type="ARBA" id="ARBA00045085"/>
    </source>
</evidence>
<feature type="domain" description="MIR" evidence="16">
    <location>
        <begin position="395"/>
        <end position="449"/>
    </location>
</feature>
<comment type="catalytic activity">
    <reaction evidence="12 14">
        <text>a di-trans,poly-cis-dolichyl beta-D-mannosyl phosphate + L-threonyl-[protein] = 3-O-(alpha-D-mannosyl)-L-threonyl-[protein] + a di-trans,poly-cis-dolichyl phosphate + H(+)</text>
        <dbReference type="Rhea" id="RHEA:53396"/>
        <dbReference type="Rhea" id="RHEA-COMP:11060"/>
        <dbReference type="Rhea" id="RHEA-COMP:13547"/>
        <dbReference type="Rhea" id="RHEA-COMP:19498"/>
        <dbReference type="Rhea" id="RHEA-COMP:19501"/>
        <dbReference type="ChEBI" id="CHEBI:15378"/>
        <dbReference type="ChEBI" id="CHEBI:30013"/>
        <dbReference type="ChEBI" id="CHEBI:57683"/>
        <dbReference type="ChEBI" id="CHEBI:58211"/>
        <dbReference type="ChEBI" id="CHEBI:137323"/>
        <dbReference type="EC" id="2.4.1.109"/>
    </reaction>
</comment>
<dbReference type="InterPro" id="IPR036300">
    <property type="entry name" value="MIR_dom_sf"/>
</dbReference>
<dbReference type="Gene3D" id="2.80.10.50">
    <property type="match status" value="1"/>
</dbReference>
<comment type="similarity">
    <text evidence="3 14">Belongs to the glycosyltransferase 39 family.</text>
</comment>
<dbReference type="Proteomes" id="UP000620124">
    <property type="component" value="Unassembled WGS sequence"/>
</dbReference>
<dbReference type="InterPro" id="IPR016093">
    <property type="entry name" value="MIR_motif"/>
</dbReference>
<feature type="transmembrane region" description="Helical" evidence="14">
    <location>
        <begin position="705"/>
        <end position="726"/>
    </location>
</feature>
<feature type="transmembrane region" description="Helical" evidence="14">
    <location>
        <begin position="205"/>
        <end position="225"/>
    </location>
</feature>
<accession>A0A8H6WXF4</accession>
<dbReference type="AlphaFoldDB" id="A0A8H6WXF4"/>
<keyword evidence="8" id="KW-0677">Repeat</keyword>
<dbReference type="GO" id="GO:0005789">
    <property type="term" value="C:endoplasmic reticulum membrane"/>
    <property type="evidence" value="ECO:0007669"/>
    <property type="project" value="UniProtKB-SubCell"/>
</dbReference>
<dbReference type="Pfam" id="PF02366">
    <property type="entry name" value="PMT"/>
    <property type="match status" value="1"/>
</dbReference>
<evidence type="ECO:0000256" key="10">
    <source>
        <dbReference type="ARBA" id="ARBA00022989"/>
    </source>
</evidence>
<sequence>MRPSGAIAVDFGPSERDSPPRTSDDFEQVPYPPSHWSSSHHEEELPLFSASEEKARRRVPKSAGPTPFASDLAQNLYDDEGKDVYNKPRSFKAYQSSGRPRQPPLPPPTSIKEFLLQNVEHVTPVIYTLLSCWTRFHRIGHSNMVVWDEAHFGKFGSHYLKREFYFDVHPPLGKMLVGLVGLLSGYDGSFEFKSGAEYPDSVPYVAMRVMLATFGVAMVPLGWYTAVELGMSQWACHLVALMVLCDVGWLCISRFILLDSMLLFFTLLTVFCMSKFHNQQYQSFSFDWWMWLSFTGISIGLTTSVKMIGLFVTALVGLYTIEDLWEKFGDLKMPVRDQVKHWGARVVCLIIVPFLVFMASFKIHFMVLNHSGPGDAQMSSLFQANLIGNDFSRNPLEVAIGSKVTLKNVGYGGGLLHSHVQTYPIGSMQQQITCYHYKDENNEWNLWPRWDEPAYSADAPIRFLKHNDVIRLSHGPTGRNLHSHTIPAPVTKLSHEVSCYGNQTIGDVHDHWVVEVVDDIKRGKREHVDRIHSLTTRLRFRHQYLGCYLRAANAVLPQWGFKQIEVTCTPENSPKDTHTYWNVESHWNERLPAGDTKYYRSPFFRDFWHLNVAMMTSNNALIPDPDKEDILASKPFDWPFMHLGLRMCGWGDGQAKYYLMGNPIVWWGGATSLAVSLGALAVYLFRQQRKYTDMDAHEWEHFLYVGKVAFFGWALHYVPFLIMGRVTYVHHYLPTLYFAVLMLAHLLDHFIFSSRRWTQRTKAISFGICAGSVVFCFWWFKGVAFGIDGPINEHKGLLWRKSWNIYTQ</sequence>
<dbReference type="PANTHER" id="PTHR10050">
    <property type="entry name" value="DOLICHYL-PHOSPHATE-MANNOSE--PROTEIN MANNOSYLTRANSFERASE"/>
    <property type="match status" value="1"/>
</dbReference>
<keyword evidence="10 14" id="KW-1133">Transmembrane helix</keyword>
<dbReference type="InterPro" id="IPR032421">
    <property type="entry name" value="PMT_4TMC"/>
</dbReference>
<comment type="caution">
    <text evidence="17">The sequence shown here is derived from an EMBL/GenBank/DDBJ whole genome shotgun (WGS) entry which is preliminary data.</text>
</comment>
<evidence type="ECO:0000256" key="3">
    <source>
        <dbReference type="ARBA" id="ARBA00007222"/>
    </source>
</evidence>
<keyword evidence="18" id="KW-1185">Reference proteome</keyword>
<dbReference type="GO" id="GO:0004169">
    <property type="term" value="F:dolichyl-phosphate-mannose-protein mannosyltransferase activity"/>
    <property type="evidence" value="ECO:0007669"/>
    <property type="project" value="UniProtKB-UniRule"/>
</dbReference>
<feature type="transmembrane region" description="Helical" evidence="14">
    <location>
        <begin position="288"/>
        <end position="321"/>
    </location>
</feature>
<evidence type="ECO:0000256" key="5">
    <source>
        <dbReference type="ARBA" id="ARBA00022676"/>
    </source>
</evidence>